<dbReference type="EMBL" id="JAULSU010000007">
    <property type="protein sequence ID" value="KAK0611948.1"/>
    <property type="molecule type" value="Genomic_DNA"/>
</dbReference>
<dbReference type="AlphaFoldDB" id="A0AA39TYM9"/>
<keyword evidence="1" id="KW-0472">Membrane</keyword>
<evidence type="ECO:0000313" key="2">
    <source>
        <dbReference type="EMBL" id="KAK0611948.1"/>
    </source>
</evidence>
<sequence>MGSTWSIEFPHLEGSDRLWAEACTLIGLIFYVSFGVPIVSVIWLLRFRREYLKARTDFAIGTLTVLGSLAIGALWPLAMLYRFMAWLCEDCNSCCGMRCFGGRGAATSDGRGANAAAEDVEAAKGVAARPKAEEWKAAGSTAGESMELPPYPEACVVERK</sequence>
<keyword evidence="1" id="KW-0812">Transmembrane</keyword>
<name>A0AA39TYM9_9PEZI</name>
<organism evidence="2 3">
    <name type="scientific">Immersiella caudata</name>
    <dbReference type="NCBI Taxonomy" id="314043"/>
    <lineage>
        <taxon>Eukaryota</taxon>
        <taxon>Fungi</taxon>
        <taxon>Dikarya</taxon>
        <taxon>Ascomycota</taxon>
        <taxon>Pezizomycotina</taxon>
        <taxon>Sordariomycetes</taxon>
        <taxon>Sordariomycetidae</taxon>
        <taxon>Sordariales</taxon>
        <taxon>Lasiosphaeriaceae</taxon>
        <taxon>Immersiella</taxon>
    </lineage>
</organism>
<comment type="caution">
    <text evidence="2">The sequence shown here is derived from an EMBL/GenBank/DDBJ whole genome shotgun (WGS) entry which is preliminary data.</text>
</comment>
<evidence type="ECO:0000313" key="3">
    <source>
        <dbReference type="Proteomes" id="UP001175000"/>
    </source>
</evidence>
<evidence type="ECO:0000256" key="1">
    <source>
        <dbReference type="SAM" id="Phobius"/>
    </source>
</evidence>
<feature type="transmembrane region" description="Helical" evidence="1">
    <location>
        <begin position="58"/>
        <end position="84"/>
    </location>
</feature>
<feature type="transmembrane region" description="Helical" evidence="1">
    <location>
        <begin position="25"/>
        <end position="46"/>
    </location>
</feature>
<proteinExistence type="predicted"/>
<keyword evidence="1" id="KW-1133">Transmembrane helix</keyword>
<accession>A0AA39TYM9</accession>
<gene>
    <name evidence="2" type="ORF">B0T14DRAFT_571794</name>
</gene>
<reference evidence="2" key="1">
    <citation type="submission" date="2023-06" db="EMBL/GenBank/DDBJ databases">
        <title>Genome-scale phylogeny and comparative genomics of the fungal order Sordariales.</title>
        <authorList>
            <consortium name="Lawrence Berkeley National Laboratory"/>
            <person name="Hensen N."/>
            <person name="Bonometti L."/>
            <person name="Westerberg I."/>
            <person name="Brannstrom I.O."/>
            <person name="Guillou S."/>
            <person name="Cros-Aarteil S."/>
            <person name="Calhoun S."/>
            <person name="Haridas S."/>
            <person name="Kuo A."/>
            <person name="Mondo S."/>
            <person name="Pangilinan J."/>
            <person name="Riley R."/>
            <person name="Labutti K."/>
            <person name="Andreopoulos B."/>
            <person name="Lipzen A."/>
            <person name="Chen C."/>
            <person name="Yanf M."/>
            <person name="Daum C."/>
            <person name="Ng V."/>
            <person name="Clum A."/>
            <person name="Steindorff A."/>
            <person name="Ohm R."/>
            <person name="Martin F."/>
            <person name="Silar P."/>
            <person name="Natvig D."/>
            <person name="Lalanne C."/>
            <person name="Gautier V."/>
            <person name="Ament-Velasquez S.L."/>
            <person name="Kruys A."/>
            <person name="Hutchinson M.I."/>
            <person name="Powell A.J."/>
            <person name="Barry K."/>
            <person name="Miller A.N."/>
            <person name="Grigoriev I.V."/>
            <person name="Debuchy R."/>
            <person name="Gladieux P."/>
            <person name="Thoren M.H."/>
            <person name="Johannesson H."/>
        </authorList>
    </citation>
    <scope>NUCLEOTIDE SEQUENCE</scope>
    <source>
        <strain evidence="2">CBS 606.72</strain>
    </source>
</reference>
<dbReference type="Proteomes" id="UP001175000">
    <property type="component" value="Unassembled WGS sequence"/>
</dbReference>
<protein>
    <submittedName>
        <fullName evidence="2">Uncharacterized protein</fullName>
    </submittedName>
</protein>
<keyword evidence="3" id="KW-1185">Reference proteome</keyword>